<protein>
    <submittedName>
        <fullName evidence="1">Uncharacterized protein</fullName>
    </submittedName>
</protein>
<accession>A0ACB9CWC9</accession>
<reference evidence="2" key="1">
    <citation type="journal article" date="2022" name="Mol. Ecol. Resour.">
        <title>The genomes of chicory, endive, great burdock and yacon provide insights into Asteraceae palaeo-polyploidization history and plant inulin production.</title>
        <authorList>
            <person name="Fan W."/>
            <person name="Wang S."/>
            <person name="Wang H."/>
            <person name="Wang A."/>
            <person name="Jiang F."/>
            <person name="Liu H."/>
            <person name="Zhao H."/>
            <person name="Xu D."/>
            <person name="Zhang Y."/>
        </authorList>
    </citation>
    <scope>NUCLEOTIDE SEQUENCE [LARGE SCALE GENOMIC DNA]</scope>
    <source>
        <strain evidence="2">cv. Punajuju</strain>
    </source>
</reference>
<organism evidence="1 2">
    <name type="scientific">Cichorium intybus</name>
    <name type="common">Chicory</name>
    <dbReference type="NCBI Taxonomy" id="13427"/>
    <lineage>
        <taxon>Eukaryota</taxon>
        <taxon>Viridiplantae</taxon>
        <taxon>Streptophyta</taxon>
        <taxon>Embryophyta</taxon>
        <taxon>Tracheophyta</taxon>
        <taxon>Spermatophyta</taxon>
        <taxon>Magnoliopsida</taxon>
        <taxon>eudicotyledons</taxon>
        <taxon>Gunneridae</taxon>
        <taxon>Pentapetalae</taxon>
        <taxon>asterids</taxon>
        <taxon>campanulids</taxon>
        <taxon>Asterales</taxon>
        <taxon>Asteraceae</taxon>
        <taxon>Cichorioideae</taxon>
        <taxon>Cichorieae</taxon>
        <taxon>Cichoriinae</taxon>
        <taxon>Cichorium</taxon>
    </lineage>
</organism>
<gene>
    <name evidence="1" type="ORF">L2E82_28641</name>
</gene>
<dbReference type="EMBL" id="CM042013">
    <property type="protein sequence ID" value="KAI3738604.1"/>
    <property type="molecule type" value="Genomic_DNA"/>
</dbReference>
<dbReference type="Proteomes" id="UP001055811">
    <property type="component" value="Linkage Group LG05"/>
</dbReference>
<evidence type="ECO:0000313" key="2">
    <source>
        <dbReference type="Proteomes" id="UP001055811"/>
    </source>
</evidence>
<proteinExistence type="predicted"/>
<name>A0ACB9CWC9_CICIN</name>
<comment type="caution">
    <text evidence="1">The sequence shown here is derived from an EMBL/GenBank/DDBJ whole genome shotgun (WGS) entry which is preliminary data.</text>
</comment>
<reference evidence="1 2" key="2">
    <citation type="journal article" date="2022" name="Mol. Ecol. Resour.">
        <title>The genomes of chicory, endive, great burdock and yacon provide insights into Asteraceae paleo-polyploidization history and plant inulin production.</title>
        <authorList>
            <person name="Fan W."/>
            <person name="Wang S."/>
            <person name="Wang H."/>
            <person name="Wang A."/>
            <person name="Jiang F."/>
            <person name="Liu H."/>
            <person name="Zhao H."/>
            <person name="Xu D."/>
            <person name="Zhang Y."/>
        </authorList>
    </citation>
    <scope>NUCLEOTIDE SEQUENCE [LARGE SCALE GENOMIC DNA]</scope>
    <source>
        <strain evidence="2">cv. Punajuju</strain>
        <tissue evidence="1">Leaves</tissue>
    </source>
</reference>
<sequence>MIFFYALVVAGAPSRPSGLRQAHFPSDVLHFSRGPALPPTLYNFRLPSSASCEIVGRSFNLGKVCFPVDVDETGTSISVVQYLRLETKVQTNLNGEQVTKYVWDTCHGPSKMADLINKVRVITRQGVFRKSLHPAVTGI</sequence>
<evidence type="ECO:0000313" key="1">
    <source>
        <dbReference type="EMBL" id="KAI3738604.1"/>
    </source>
</evidence>
<keyword evidence="2" id="KW-1185">Reference proteome</keyword>